<dbReference type="EMBL" id="JAGGLI010000005">
    <property type="protein sequence ID" value="MBP2026883.1"/>
    <property type="molecule type" value="Genomic_DNA"/>
</dbReference>
<comment type="caution">
    <text evidence="12">The sequence shown here is derived from an EMBL/GenBank/DDBJ whole genome shotgun (WGS) entry which is preliminary data.</text>
</comment>
<feature type="domain" description="Poly A polymerase head" evidence="9">
    <location>
        <begin position="21"/>
        <end position="143"/>
    </location>
</feature>
<dbReference type="Gene3D" id="1.10.3090.10">
    <property type="entry name" value="cca-adding enzyme, domain 2"/>
    <property type="match status" value="1"/>
</dbReference>
<keyword evidence="6" id="KW-0547">Nucleotide-binding</keyword>
<dbReference type="EC" id="2.7.7.72" evidence="12"/>
<dbReference type="EC" id="3.1.3.-" evidence="12"/>
<gene>
    <name evidence="12" type="ORF">J2Z35_000675</name>
</gene>
<proteinExistence type="inferred from homology"/>
<sequence length="440" mass="50110">MKFSGKWDFPIDILEKNGYEAYLVGGTLRDILLSKEAKDIDIATSALPQQILECFSGFITIETGKQFGTITVVIDNQNIEITTFRSESGYYDSRRPSNVSFENDIKKDLLRRDFTINAMAYNRNSGLIDISKGQEDLKNKLIRAVGNPYERFTEDALRMLRCVRFATLLDFHIEQSTFDAIKELAPLVKAISKERINVEFTKIIKSSNPSKGIRLLNDAGLLDEIIPEIIPMDGFKQMNPYHDMDLLEHTLCVLENVKPTEELRLAALFHDIGKLETLEIGEDNIGHFYGHEKVSADMAYGILKRLNYPNKTIEKVNLLIKEHMIAPNAIGKKGIKRLLNLFGEEDIFDLVDLHKGDSSCTTLGHQDLFEEKVREILYYKEPFSRKDLDINGNDLKNIGFTGKEIGSILEALLDVVMEDPSFNTHEKLLKLAKQTIRKKD</sequence>
<dbReference type="RefSeq" id="WP_209659337.1">
    <property type="nucleotide sequence ID" value="NZ_JAGGLI010000005.1"/>
</dbReference>
<evidence type="ECO:0000256" key="2">
    <source>
        <dbReference type="ARBA" id="ARBA00022679"/>
    </source>
</evidence>
<dbReference type="InterPro" id="IPR043519">
    <property type="entry name" value="NT_sf"/>
</dbReference>
<dbReference type="Gene3D" id="3.30.460.10">
    <property type="entry name" value="Beta Polymerase, domain 2"/>
    <property type="match status" value="1"/>
</dbReference>
<keyword evidence="2 8" id="KW-0808">Transferase</keyword>
<name>A0ABS4KGH7_9FIRM</name>
<evidence type="ECO:0000256" key="8">
    <source>
        <dbReference type="RuleBase" id="RU003953"/>
    </source>
</evidence>
<keyword evidence="12" id="KW-0378">Hydrolase</keyword>
<dbReference type="CDD" id="cd05398">
    <property type="entry name" value="NT_ClassII-CCAase"/>
    <property type="match status" value="1"/>
</dbReference>
<dbReference type="InterPro" id="IPR003607">
    <property type="entry name" value="HD/PDEase_dom"/>
</dbReference>
<dbReference type="InterPro" id="IPR002646">
    <property type="entry name" value="PolA_pol_head_dom"/>
</dbReference>
<dbReference type="Pfam" id="PF12627">
    <property type="entry name" value="PolyA_pol_RNAbd"/>
    <property type="match status" value="1"/>
</dbReference>
<dbReference type="Pfam" id="PF01966">
    <property type="entry name" value="HD"/>
    <property type="match status" value="1"/>
</dbReference>
<dbReference type="Proteomes" id="UP001314903">
    <property type="component" value="Unassembled WGS sequence"/>
</dbReference>
<evidence type="ECO:0000256" key="7">
    <source>
        <dbReference type="ARBA" id="ARBA00022842"/>
    </source>
</evidence>
<dbReference type="GO" id="GO:0016787">
    <property type="term" value="F:hydrolase activity"/>
    <property type="evidence" value="ECO:0007669"/>
    <property type="project" value="UniProtKB-KW"/>
</dbReference>
<evidence type="ECO:0000259" key="11">
    <source>
        <dbReference type="Pfam" id="PF12627"/>
    </source>
</evidence>
<feature type="domain" description="HD" evidence="10">
    <location>
        <begin position="261"/>
        <end position="328"/>
    </location>
</feature>
<comment type="similarity">
    <text evidence="8">Belongs to the tRNA nucleotidyltransferase/poly(A) polymerase family.</text>
</comment>
<dbReference type="SUPFAM" id="SSF81891">
    <property type="entry name" value="Poly A polymerase C-terminal region-like"/>
    <property type="match status" value="1"/>
</dbReference>
<evidence type="ECO:0000256" key="1">
    <source>
        <dbReference type="ARBA" id="ARBA00001946"/>
    </source>
</evidence>
<evidence type="ECO:0000256" key="3">
    <source>
        <dbReference type="ARBA" id="ARBA00022694"/>
    </source>
</evidence>
<dbReference type="PANTHER" id="PTHR46173:SF1">
    <property type="entry name" value="CCA TRNA NUCLEOTIDYLTRANSFERASE 1, MITOCHONDRIAL"/>
    <property type="match status" value="1"/>
</dbReference>
<dbReference type="SUPFAM" id="SSF81301">
    <property type="entry name" value="Nucleotidyltransferase"/>
    <property type="match status" value="1"/>
</dbReference>
<dbReference type="CDD" id="cd00077">
    <property type="entry name" value="HDc"/>
    <property type="match status" value="1"/>
</dbReference>
<accession>A0ABS4KGH7</accession>
<organism evidence="12 13">
    <name type="scientific">Acetoanaerobium pronyense</name>
    <dbReference type="NCBI Taxonomy" id="1482736"/>
    <lineage>
        <taxon>Bacteria</taxon>
        <taxon>Bacillati</taxon>
        <taxon>Bacillota</taxon>
        <taxon>Clostridia</taxon>
        <taxon>Peptostreptococcales</taxon>
        <taxon>Filifactoraceae</taxon>
        <taxon>Acetoanaerobium</taxon>
    </lineage>
</organism>
<comment type="cofactor">
    <cofactor evidence="1">
        <name>Mg(2+)</name>
        <dbReference type="ChEBI" id="CHEBI:18420"/>
    </cofactor>
</comment>
<evidence type="ECO:0000256" key="5">
    <source>
        <dbReference type="ARBA" id="ARBA00022723"/>
    </source>
</evidence>
<evidence type="ECO:0000259" key="9">
    <source>
        <dbReference type="Pfam" id="PF01743"/>
    </source>
</evidence>
<evidence type="ECO:0000256" key="6">
    <source>
        <dbReference type="ARBA" id="ARBA00022741"/>
    </source>
</evidence>
<dbReference type="Pfam" id="PF01743">
    <property type="entry name" value="PolyA_pol"/>
    <property type="match status" value="1"/>
</dbReference>
<dbReference type="InterPro" id="IPR050264">
    <property type="entry name" value="Bact_CCA-adding_enz_type3_sf"/>
</dbReference>
<keyword evidence="13" id="KW-1185">Reference proteome</keyword>
<dbReference type="InterPro" id="IPR032828">
    <property type="entry name" value="PolyA_RNA-bd"/>
</dbReference>
<feature type="domain" description="tRNA nucleotidyltransferase/poly(A) polymerase RNA and SrmB- binding" evidence="11">
    <location>
        <begin position="170"/>
        <end position="229"/>
    </location>
</feature>
<dbReference type="Gene3D" id="1.10.246.80">
    <property type="match status" value="1"/>
</dbReference>
<evidence type="ECO:0000259" key="10">
    <source>
        <dbReference type="Pfam" id="PF01966"/>
    </source>
</evidence>
<keyword evidence="3" id="KW-0819">tRNA processing</keyword>
<dbReference type="PANTHER" id="PTHR46173">
    <property type="entry name" value="CCA TRNA NUCLEOTIDYLTRANSFERASE 1, MITOCHONDRIAL"/>
    <property type="match status" value="1"/>
</dbReference>
<evidence type="ECO:0000313" key="12">
    <source>
        <dbReference type="EMBL" id="MBP2026883.1"/>
    </source>
</evidence>
<keyword evidence="8" id="KW-0694">RNA-binding</keyword>
<protein>
    <submittedName>
        <fullName evidence="12">tRNA nucleotidyltransferase (CCA-adding enzyme)</fullName>
        <ecNumber evidence="12">2.7.7.72</ecNumber>
        <ecNumber evidence="12">3.1.3.-</ecNumber>
        <ecNumber evidence="12">3.1.4.-</ecNumber>
    </submittedName>
</protein>
<evidence type="ECO:0000313" key="13">
    <source>
        <dbReference type="Proteomes" id="UP001314903"/>
    </source>
</evidence>
<keyword evidence="4 12" id="KW-0548">Nucleotidyltransferase</keyword>
<dbReference type="EC" id="3.1.4.-" evidence="12"/>
<reference evidence="12 13" key="1">
    <citation type="submission" date="2021-03" db="EMBL/GenBank/DDBJ databases">
        <title>Genomic Encyclopedia of Type Strains, Phase IV (KMG-IV): sequencing the most valuable type-strain genomes for metagenomic binning, comparative biology and taxonomic classification.</title>
        <authorList>
            <person name="Goeker M."/>
        </authorList>
    </citation>
    <scope>NUCLEOTIDE SEQUENCE [LARGE SCALE GENOMIC DNA]</scope>
    <source>
        <strain evidence="12 13">DSM 27512</strain>
    </source>
</reference>
<dbReference type="GO" id="GO:0004810">
    <property type="term" value="F:CCA tRNA nucleotidyltransferase activity"/>
    <property type="evidence" value="ECO:0007669"/>
    <property type="project" value="UniProtKB-EC"/>
</dbReference>
<keyword evidence="5" id="KW-0479">Metal-binding</keyword>
<dbReference type="InterPro" id="IPR006674">
    <property type="entry name" value="HD_domain"/>
</dbReference>
<keyword evidence="7" id="KW-0460">Magnesium</keyword>
<evidence type="ECO:0000256" key="4">
    <source>
        <dbReference type="ARBA" id="ARBA00022695"/>
    </source>
</evidence>